<dbReference type="GO" id="GO:0004519">
    <property type="term" value="F:endonuclease activity"/>
    <property type="evidence" value="ECO:0007669"/>
    <property type="project" value="UniProtKB-KW"/>
</dbReference>
<dbReference type="AlphaFoldDB" id="A0AB36EBE3"/>
<keyword evidence="3" id="KW-0255">Endonuclease</keyword>
<dbReference type="SUPFAM" id="SSF56219">
    <property type="entry name" value="DNase I-like"/>
    <property type="match status" value="1"/>
</dbReference>
<dbReference type="InterPro" id="IPR051547">
    <property type="entry name" value="TDP2-like"/>
</dbReference>
<gene>
    <name evidence="3" type="ORF">BBB48_01810</name>
</gene>
<feature type="domain" description="Endonuclease/exonuclease/phosphatase" evidence="2">
    <location>
        <begin position="19"/>
        <end position="256"/>
    </location>
</feature>
<dbReference type="InterPro" id="IPR005135">
    <property type="entry name" value="Endo/exonuclease/phosphatase"/>
</dbReference>
<dbReference type="InterPro" id="IPR036691">
    <property type="entry name" value="Endo/exonu/phosph_ase_sf"/>
</dbReference>
<reference evidence="3 4" key="1">
    <citation type="submission" date="2016-06" db="EMBL/GenBank/DDBJ databases">
        <title>Simultaneous identification of Haemophilus influenzae and Haemophilus haemolyticus using TaqMan real-time PCR.</title>
        <authorList>
            <person name="Price E.P."/>
            <person name="Sarovich D.S."/>
            <person name="Harris T."/>
            <person name="Spargo J.C."/>
            <person name="Nosworthy E."/>
            <person name="Beissbarth J."/>
            <person name="Smith-Vaughan H.C."/>
        </authorList>
    </citation>
    <scope>NUCLEOTIDE SEQUENCE [LARGE SCALE GENOMIC DNA]</scope>
    <source>
        <strain evidence="3 4">ATCC 9796</strain>
    </source>
</reference>
<keyword evidence="3" id="KW-0540">Nuclease</keyword>
<dbReference type="Gene3D" id="3.60.10.10">
    <property type="entry name" value="Endonuclease/exonuclease/phosphatase"/>
    <property type="match status" value="1"/>
</dbReference>
<name>A0AB36EBE3_HAEPA</name>
<accession>A0AB36EBE3</accession>
<dbReference type="Pfam" id="PF03372">
    <property type="entry name" value="Exo_endo_phos"/>
    <property type="match status" value="1"/>
</dbReference>
<evidence type="ECO:0000256" key="1">
    <source>
        <dbReference type="ARBA" id="ARBA00022801"/>
    </source>
</evidence>
<evidence type="ECO:0000313" key="3">
    <source>
        <dbReference type="EMBL" id="OBY53501.1"/>
    </source>
</evidence>
<evidence type="ECO:0000313" key="4">
    <source>
        <dbReference type="Proteomes" id="UP000092740"/>
    </source>
</evidence>
<dbReference type="GO" id="GO:0016787">
    <property type="term" value="F:hydrolase activity"/>
    <property type="evidence" value="ECO:0007669"/>
    <property type="project" value="UniProtKB-KW"/>
</dbReference>
<proteinExistence type="predicted"/>
<keyword evidence="1" id="KW-0378">Hydrolase</keyword>
<comment type="caution">
    <text evidence="3">The sequence shown here is derived from an EMBL/GenBank/DDBJ whole genome shotgun (WGS) entry which is preliminary data.</text>
</comment>
<organism evidence="3 4">
    <name type="scientific">Haemophilus parainfluenzae</name>
    <dbReference type="NCBI Taxonomy" id="729"/>
    <lineage>
        <taxon>Bacteria</taxon>
        <taxon>Pseudomonadati</taxon>
        <taxon>Pseudomonadota</taxon>
        <taxon>Gammaproteobacteria</taxon>
        <taxon>Pasteurellales</taxon>
        <taxon>Pasteurellaceae</taxon>
        <taxon>Haemophilus</taxon>
    </lineage>
</organism>
<protein>
    <submittedName>
        <fullName evidence="3">Endonuclease</fullName>
    </submittedName>
</protein>
<dbReference type="PANTHER" id="PTHR15822:SF23">
    <property type="entry name" value="ENDONUCLEASE_EXONUCLEASE_PHOSPHATASE FAMILY PROTEIN"/>
    <property type="match status" value="1"/>
</dbReference>
<dbReference type="CDD" id="cd09079">
    <property type="entry name" value="RgfB-like"/>
    <property type="match status" value="1"/>
</dbReference>
<sequence>MKLLTLNVHAWLEANQAEKIEILAETIVEKGYDIIALQEVNQLMSSPAISPTLKQDNYGVILLNKINQRVAQKYSLFWSNSHIGYDKYDEGIAFLTRLPVYDVDAFYCSQHQRLDSILSRKIIGLTVEYQGQLIECYSCHINLPNCDGEKQLDNVRYIVERSQSANLKILMGDFNTDAISDQQAYQQIKSLGLFDTFEMAEQKDSGITVEKAIDGWKGHSEEKRLDYIFLNLNQAKRVLSSQVIFNGKNKPIVSDHFGVEVALIL</sequence>
<evidence type="ECO:0000259" key="2">
    <source>
        <dbReference type="Pfam" id="PF03372"/>
    </source>
</evidence>
<dbReference type="RefSeq" id="WP_065285415.1">
    <property type="nucleotide sequence ID" value="NZ_MAQD01000001.1"/>
</dbReference>
<dbReference type="EMBL" id="MAQD01000001">
    <property type="protein sequence ID" value="OBY53501.1"/>
    <property type="molecule type" value="Genomic_DNA"/>
</dbReference>
<dbReference type="PANTHER" id="PTHR15822">
    <property type="entry name" value="TRAF AND TNF RECEPTOR-ASSOCIATED PROTEIN"/>
    <property type="match status" value="1"/>
</dbReference>
<dbReference type="Proteomes" id="UP000092740">
    <property type="component" value="Unassembled WGS sequence"/>
</dbReference>